<protein>
    <recommendedName>
        <fullName evidence="1">site-specific DNA-methyltransferase (adenine-specific)</fullName>
        <ecNumber evidence="1">2.1.1.72</ecNumber>
    </recommendedName>
</protein>
<dbReference type="InterPro" id="IPR012327">
    <property type="entry name" value="MeTrfase_D12"/>
</dbReference>
<evidence type="ECO:0000256" key="3">
    <source>
        <dbReference type="ARBA" id="ARBA00022679"/>
    </source>
</evidence>
<proteinExistence type="predicted"/>
<dbReference type="SUPFAM" id="SSF53335">
    <property type="entry name" value="S-adenosyl-L-methionine-dependent methyltransferases"/>
    <property type="match status" value="1"/>
</dbReference>
<keyword evidence="3 6" id="KW-0808">Transferase</keyword>
<dbReference type="InterPro" id="IPR029063">
    <property type="entry name" value="SAM-dependent_MTases_sf"/>
</dbReference>
<reference evidence="6" key="1">
    <citation type="submission" date="2012-03" db="EMBL/GenBank/DDBJ databases">
        <title>Functional metagenomics reveals considerable lignocellulase gene clusters in the gut microbiome of a wood-feeding higher termite.</title>
        <authorList>
            <person name="Liu N."/>
        </authorList>
    </citation>
    <scope>NUCLEOTIDE SEQUENCE</scope>
</reference>
<dbReference type="GO" id="GO:0003676">
    <property type="term" value="F:nucleic acid binding"/>
    <property type="evidence" value="ECO:0007669"/>
    <property type="project" value="InterPro"/>
</dbReference>
<dbReference type="AlphaFoldDB" id="A0A806KCK9"/>
<dbReference type="EMBL" id="JQ844189">
    <property type="protein sequence ID" value="AGS52325.1"/>
    <property type="molecule type" value="Genomic_DNA"/>
</dbReference>
<dbReference type="GO" id="GO:0009007">
    <property type="term" value="F:site-specific DNA-methyltransferase (adenine-specific) activity"/>
    <property type="evidence" value="ECO:0007669"/>
    <property type="project" value="UniProtKB-EC"/>
</dbReference>
<dbReference type="EC" id="2.1.1.72" evidence="1"/>
<keyword evidence="4" id="KW-0949">S-adenosyl-L-methionine</keyword>
<dbReference type="PRINTS" id="PR00505">
    <property type="entry name" value="D12N6MTFRASE"/>
</dbReference>
<evidence type="ECO:0000256" key="4">
    <source>
        <dbReference type="ARBA" id="ARBA00022691"/>
    </source>
</evidence>
<dbReference type="Pfam" id="PF02086">
    <property type="entry name" value="MethyltransfD12"/>
    <property type="match status" value="1"/>
</dbReference>
<sequence length="371" mass="42714">MGNQAALYEDENYLTEQIITYIGNKRSLLQFITKGVQIAQKRLGKNKLNIFDVFSGSGIVARYFKQFSNLLIVNDLEKYSRITNECYLSNKNDINMAFLKSLYNELLNTINIKELTGGIITELYSPKDDDNIKHGERVFYTRRNAKYIDTMRTLIENVDDNYKKYFLAPLIAEASVHSNISGVFKGFYKNKETGIGQFGGSNSDALFRIKGEIVLPFPVFSNFSCTHIIYNGDSNEIIKEAPEVDLAYLDPPYNQHPYGSNYFMLNLILENKYPETMSKVSGIPENWNRSSYNKKQFAYNALTDLVSTIKAKYVLISFNSEGFITLEEMKNMLQKIGKVEVLETTYNTFRGCRNLANRDIHVKEYLYLLEK</sequence>
<evidence type="ECO:0000256" key="1">
    <source>
        <dbReference type="ARBA" id="ARBA00011900"/>
    </source>
</evidence>
<accession>A0A806KCK9</accession>
<evidence type="ECO:0000256" key="5">
    <source>
        <dbReference type="ARBA" id="ARBA00047942"/>
    </source>
</evidence>
<organism evidence="6">
    <name type="scientific">uncultured bacterium contig00063</name>
    <dbReference type="NCBI Taxonomy" id="1181546"/>
    <lineage>
        <taxon>Bacteria</taxon>
        <taxon>environmental samples</taxon>
    </lineage>
</organism>
<evidence type="ECO:0000256" key="2">
    <source>
        <dbReference type="ARBA" id="ARBA00022603"/>
    </source>
</evidence>
<dbReference type="Gene3D" id="3.40.50.150">
    <property type="entry name" value="Vaccinia Virus protein VP39"/>
    <property type="match status" value="1"/>
</dbReference>
<comment type="catalytic activity">
    <reaction evidence="5">
        <text>a 2'-deoxyadenosine in DNA + S-adenosyl-L-methionine = an N(6)-methyl-2'-deoxyadenosine in DNA + S-adenosyl-L-homocysteine + H(+)</text>
        <dbReference type="Rhea" id="RHEA:15197"/>
        <dbReference type="Rhea" id="RHEA-COMP:12418"/>
        <dbReference type="Rhea" id="RHEA-COMP:12419"/>
        <dbReference type="ChEBI" id="CHEBI:15378"/>
        <dbReference type="ChEBI" id="CHEBI:57856"/>
        <dbReference type="ChEBI" id="CHEBI:59789"/>
        <dbReference type="ChEBI" id="CHEBI:90615"/>
        <dbReference type="ChEBI" id="CHEBI:90616"/>
        <dbReference type="EC" id="2.1.1.72"/>
    </reaction>
</comment>
<dbReference type="GO" id="GO:0032259">
    <property type="term" value="P:methylation"/>
    <property type="evidence" value="ECO:0007669"/>
    <property type="project" value="UniProtKB-KW"/>
</dbReference>
<keyword evidence="2 6" id="KW-0489">Methyltransferase</keyword>
<dbReference type="InterPro" id="IPR002052">
    <property type="entry name" value="DNA_methylase_N6_adenine_CS"/>
</dbReference>
<dbReference type="GO" id="GO:0009307">
    <property type="term" value="P:DNA restriction-modification system"/>
    <property type="evidence" value="ECO:0007669"/>
    <property type="project" value="InterPro"/>
</dbReference>
<dbReference type="PROSITE" id="PS00092">
    <property type="entry name" value="N6_MTASE"/>
    <property type="match status" value="1"/>
</dbReference>
<name>A0A806KCK9_9BACT</name>
<evidence type="ECO:0000313" key="6">
    <source>
        <dbReference type="EMBL" id="AGS52325.1"/>
    </source>
</evidence>